<reference evidence="1" key="1">
    <citation type="submission" date="2021-04" db="EMBL/GenBank/DDBJ databases">
        <title>Ouciella asimina sp. nov., isolated from the surface seawater in the hydrothermal field of Okinawa Trough.</title>
        <authorList>
            <person name="Shuang W."/>
        </authorList>
    </citation>
    <scope>NUCLEOTIDE SEQUENCE</scope>
    <source>
        <strain evidence="1">LXI357</strain>
    </source>
</reference>
<dbReference type="Proteomes" id="UP000676996">
    <property type="component" value="Unassembled WGS sequence"/>
</dbReference>
<dbReference type="AlphaFoldDB" id="A0A8T4IIC0"/>
<protein>
    <submittedName>
        <fullName evidence="1">Uncharacterized protein</fullName>
    </submittedName>
</protein>
<evidence type="ECO:0000313" key="2">
    <source>
        <dbReference type="Proteomes" id="UP000676996"/>
    </source>
</evidence>
<gene>
    <name evidence="1" type="ORF">J7S20_10040</name>
</gene>
<comment type="caution">
    <text evidence="1">The sequence shown here is derived from an EMBL/GenBank/DDBJ whole genome shotgun (WGS) entry which is preliminary data.</text>
</comment>
<name>A0A8T4IIC0_9SPHN</name>
<dbReference type="EMBL" id="JAGRQC010000003">
    <property type="protein sequence ID" value="MBR0552845.1"/>
    <property type="molecule type" value="Genomic_DNA"/>
</dbReference>
<evidence type="ECO:0000313" key="1">
    <source>
        <dbReference type="EMBL" id="MBR0552845.1"/>
    </source>
</evidence>
<sequence length="130" mass="14470">MIPILVATAAFLSPAPAQHAPDREIGKETSIPFADHDALRNWQAGKQSNILYVQDNRRRWYRVELSGPCLDHISGYRIAYSTGPTGSFDTFSKVYSNRFPGMVCSVVSVKTSLAPDDKDHDSVKEAEKEK</sequence>
<organism evidence="1 2">
    <name type="scientific">Stakelama marina</name>
    <dbReference type="NCBI Taxonomy" id="2826939"/>
    <lineage>
        <taxon>Bacteria</taxon>
        <taxon>Pseudomonadati</taxon>
        <taxon>Pseudomonadota</taxon>
        <taxon>Alphaproteobacteria</taxon>
        <taxon>Sphingomonadales</taxon>
        <taxon>Sphingomonadaceae</taxon>
        <taxon>Stakelama</taxon>
    </lineage>
</organism>
<keyword evidence="2" id="KW-1185">Reference proteome</keyword>
<accession>A0A8T4IIC0</accession>
<dbReference type="RefSeq" id="WP_284054111.1">
    <property type="nucleotide sequence ID" value="NZ_JAGRQC010000003.1"/>
</dbReference>
<proteinExistence type="predicted"/>